<evidence type="ECO:0000313" key="2">
    <source>
        <dbReference type="EMBL" id="KAJ8455519.1"/>
    </source>
</evidence>
<name>A0AAD7TFZ6_9APHY</name>
<dbReference type="AlphaFoldDB" id="A0AAD7TFZ6"/>
<accession>A0AAD7TFZ6</accession>
<keyword evidence="1" id="KW-0732">Signal</keyword>
<dbReference type="Proteomes" id="UP001215151">
    <property type="component" value="Unassembled WGS sequence"/>
</dbReference>
<reference evidence="2" key="1">
    <citation type="submission" date="2022-11" db="EMBL/GenBank/DDBJ databases">
        <title>Genome Sequence of Cubamyces cubensis.</title>
        <authorList>
            <person name="Buettner E."/>
        </authorList>
    </citation>
    <scope>NUCLEOTIDE SEQUENCE</scope>
    <source>
        <strain evidence="2">MPL-01</strain>
    </source>
</reference>
<evidence type="ECO:0000256" key="1">
    <source>
        <dbReference type="SAM" id="SignalP"/>
    </source>
</evidence>
<gene>
    <name evidence="2" type="ORF">ONZ51_g12426</name>
</gene>
<keyword evidence="3" id="KW-1185">Reference proteome</keyword>
<organism evidence="2 3">
    <name type="scientific">Trametes cubensis</name>
    <dbReference type="NCBI Taxonomy" id="1111947"/>
    <lineage>
        <taxon>Eukaryota</taxon>
        <taxon>Fungi</taxon>
        <taxon>Dikarya</taxon>
        <taxon>Basidiomycota</taxon>
        <taxon>Agaricomycotina</taxon>
        <taxon>Agaricomycetes</taxon>
        <taxon>Polyporales</taxon>
        <taxon>Polyporaceae</taxon>
        <taxon>Trametes</taxon>
    </lineage>
</organism>
<feature type="signal peptide" evidence="1">
    <location>
        <begin position="1"/>
        <end position="19"/>
    </location>
</feature>
<evidence type="ECO:0000313" key="3">
    <source>
        <dbReference type="Proteomes" id="UP001215151"/>
    </source>
</evidence>
<protein>
    <submittedName>
        <fullName evidence="2">Uncharacterized protein</fullName>
    </submittedName>
</protein>
<proteinExistence type="predicted"/>
<dbReference type="EMBL" id="JAPEVG010000762">
    <property type="protein sequence ID" value="KAJ8455519.1"/>
    <property type="molecule type" value="Genomic_DNA"/>
</dbReference>
<feature type="chain" id="PRO_5042035848" evidence="1">
    <location>
        <begin position="20"/>
        <end position="160"/>
    </location>
</feature>
<sequence>MRTSFVVLAIGLFAQAVSAIPSIPQSPSTGIAATFPVAELRLDTAARARIPPSAGISTSTSRSKAPRQASSTLVAICGDLNCQTCSELPVENILFLDECTGVGEYFSTALINPGNTSLPFTISVGVDFCEENIPFPAQNTCFNVIGGNFNSFFEADGASF</sequence>
<comment type="caution">
    <text evidence="2">The sequence shown here is derived from an EMBL/GenBank/DDBJ whole genome shotgun (WGS) entry which is preliminary data.</text>
</comment>